<dbReference type="InterPro" id="IPR011009">
    <property type="entry name" value="Kinase-like_dom_sf"/>
</dbReference>
<dbReference type="PANTHER" id="PTHR44167">
    <property type="entry name" value="OVARIAN-SPECIFIC SERINE/THREONINE-PROTEIN KINASE LOK-RELATED"/>
    <property type="match status" value="1"/>
</dbReference>
<dbReference type="Gene3D" id="1.10.510.10">
    <property type="entry name" value="Transferase(Phosphotransferase) domain 1"/>
    <property type="match status" value="1"/>
</dbReference>
<organism evidence="5 6">
    <name type="scientific">Acidianus brierleyi</name>
    <dbReference type="NCBI Taxonomy" id="41673"/>
    <lineage>
        <taxon>Archaea</taxon>
        <taxon>Thermoproteota</taxon>
        <taxon>Thermoprotei</taxon>
        <taxon>Sulfolobales</taxon>
        <taxon>Sulfolobaceae</taxon>
        <taxon>Acidianus</taxon>
    </lineage>
</organism>
<dbReference type="CDD" id="cd14014">
    <property type="entry name" value="STKc_PknB_like"/>
    <property type="match status" value="1"/>
</dbReference>
<dbReference type="SMART" id="SM00220">
    <property type="entry name" value="S_TKc"/>
    <property type="match status" value="1"/>
</dbReference>
<dbReference type="AlphaFoldDB" id="A0A2U9IHA2"/>
<dbReference type="PANTHER" id="PTHR44167:SF18">
    <property type="entry name" value="PROTEIN KINASE DOMAIN-CONTAINING PROTEIN"/>
    <property type="match status" value="1"/>
</dbReference>
<keyword evidence="3" id="KW-0812">Transmembrane</keyword>
<dbReference type="GO" id="GO:0005524">
    <property type="term" value="F:ATP binding"/>
    <property type="evidence" value="ECO:0007669"/>
    <property type="project" value="UniProtKB-KW"/>
</dbReference>
<dbReference type="InterPro" id="IPR017441">
    <property type="entry name" value="Protein_kinase_ATP_BS"/>
</dbReference>
<dbReference type="SUPFAM" id="SSF56112">
    <property type="entry name" value="Protein kinase-like (PK-like)"/>
    <property type="match status" value="1"/>
</dbReference>
<dbReference type="Pfam" id="PF00069">
    <property type="entry name" value="Pkinase"/>
    <property type="match status" value="1"/>
</dbReference>
<dbReference type="InterPro" id="IPR000719">
    <property type="entry name" value="Prot_kinase_dom"/>
</dbReference>
<evidence type="ECO:0000256" key="2">
    <source>
        <dbReference type="ARBA" id="ARBA00022840"/>
    </source>
</evidence>
<evidence type="ECO:0000256" key="3">
    <source>
        <dbReference type="SAM" id="Phobius"/>
    </source>
</evidence>
<dbReference type="EMBL" id="CP029289">
    <property type="protein sequence ID" value="AWR95432.1"/>
    <property type="molecule type" value="Genomic_DNA"/>
</dbReference>
<keyword evidence="1" id="KW-0547">Nucleotide-binding</keyword>
<dbReference type="PROSITE" id="PS00108">
    <property type="entry name" value="PROTEIN_KINASE_ST"/>
    <property type="match status" value="1"/>
</dbReference>
<sequence length="555" mass="64187">MMKVNYFYYVVLVGIVYLWQIYYLHNLIPLLVYTILYSLFVLTFLKRKIKYSTVLNILTYFVIVIYWMIFHPRYLYGNPFFLFSSIVAIISGILIIKDEEKKGLGLLSLGIIINVIMATDKNYMRISFLDPIFLTISFITWRIGNERPKLQTSQTVYYQPPIGYTTELKKTTFIFRGLPKNCAPTLEVCGIKYTPNIEYQGDYILELTFECSWRARKVKCNGKTYKPNKESGFAKLEDSIIINYYEDVTITQTTNKIKNTQNPPNSSSVPQCWINNKLSIYKIDGIIGEGGTGYVLKGNYSSKEVAIKVLKIQGNPQEYFNNLLQEASNLINLSNHPHIVKIFAINNLDKFIIDEIIKGNKSLYINNPPMIAMELMRGSLYDLLKEDAFFYSVRWRKNIFRAVHQIAEALDYMHSKGYVHMDVKPQNIFINKIPSDPSELDYVEFKLGDLGSAVRIGEKVRQLTLEYSPPEALIGKANPSFDVFALGMTLYVLLNRKNDRPDLKEMDESFNGDYSKIAISREKLNKWSENKDDVIRGALQMKYSIKYFMSRLSSS</sequence>
<keyword evidence="2" id="KW-0067">ATP-binding</keyword>
<feature type="transmembrane region" description="Helical" evidence="3">
    <location>
        <begin position="76"/>
        <end position="96"/>
    </location>
</feature>
<dbReference type="PROSITE" id="PS50011">
    <property type="entry name" value="PROTEIN_KINASE_DOM"/>
    <property type="match status" value="1"/>
</dbReference>
<feature type="transmembrane region" description="Helical" evidence="3">
    <location>
        <begin position="7"/>
        <end position="24"/>
    </location>
</feature>
<evidence type="ECO:0000259" key="4">
    <source>
        <dbReference type="PROSITE" id="PS50011"/>
    </source>
</evidence>
<dbReference type="InterPro" id="IPR008271">
    <property type="entry name" value="Ser/Thr_kinase_AS"/>
</dbReference>
<keyword evidence="6" id="KW-1185">Reference proteome</keyword>
<proteinExistence type="predicted"/>
<dbReference type="GO" id="GO:0004674">
    <property type="term" value="F:protein serine/threonine kinase activity"/>
    <property type="evidence" value="ECO:0007669"/>
    <property type="project" value="TreeGrafter"/>
</dbReference>
<evidence type="ECO:0000313" key="5">
    <source>
        <dbReference type="EMBL" id="AWR95432.1"/>
    </source>
</evidence>
<feature type="transmembrane region" description="Helical" evidence="3">
    <location>
        <begin position="53"/>
        <end position="70"/>
    </location>
</feature>
<gene>
    <name evidence="5" type="ORF">DFR85_13355</name>
</gene>
<reference evidence="5 6" key="1">
    <citation type="submission" date="2018-05" db="EMBL/GenBank/DDBJ databases">
        <title>Complete Genome Sequences of Extremely Thermoacidophilic, Metal-Mobilizing Type-Strain Members of the Archaeal Family Sulfolobaceae: Acidianus brierleyi DSM-1651T, Acidianus sulfidivorans DSM-18786T, Metallosphaera hakonensis DSM-7519T, and Metallosphaera prunae DSM-10039T.</title>
        <authorList>
            <person name="Counts J.A."/>
            <person name="Kelly R.M."/>
        </authorList>
    </citation>
    <scope>NUCLEOTIDE SEQUENCE [LARGE SCALE GENOMIC DNA]</scope>
    <source>
        <strain evidence="5 6">DSM 1651</strain>
    </source>
</reference>
<name>A0A2U9IHA2_9CREN</name>
<protein>
    <recommendedName>
        <fullName evidence="4">Protein kinase domain-containing protein</fullName>
    </recommendedName>
</protein>
<dbReference type="KEGG" id="abri:DFR85_13355"/>
<keyword evidence="3" id="KW-0472">Membrane</keyword>
<keyword evidence="3" id="KW-1133">Transmembrane helix</keyword>
<dbReference type="Proteomes" id="UP000248044">
    <property type="component" value="Chromosome"/>
</dbReference>
<evidence type="ECO:0000256" key="1">
    <source>
        <dbReference type="ARBA" id="ARBA00022741"/>
    </source>
</evidence>
<feature type="transmembrane region" description="Helical" evidence="3">
    <location>
        <begin position="30"/>
        <end position="46"/>
    </location>
</feature>
<feature type="domain" description="Protein kinase" evidence="4">
    <location>
        <begin position="281"/>
        <end position="555"/>
    </location>
</feature>
<dbReference type="GO" id="GO:0005737">
    <property type="term" value="C:cytoplasm"/>
    <property type="evidence" value="ECO:0007669"/>
    <property type="project" value="TreeGrafter"/>
</dbReference>
<feature type="transmembrane region" description="Helical" evidence="3">
    <location>
        <begin position="103"/>
        <end position="119"/>
    </location>
</feature>
<accession>A0A2U9IHA2</accession>
<evidence type="ECO:0000313" key="6">
    <source>
        <dbReference type="Proteomes" id="UP000248044"/>
    </source>
</evidence>
<dbReference type="PROSITE" id="PS00107">
    <property type="entry name" value="PROTEIN_KINASE_ATP"/>
    <property type="match status" value="1"/>
</dbReference>